<organism evidence="15 16">
    <name type="scientific">Thermovirga lienii (strain ATCC BAA-1197 / DSM 17291 / Cas60314)</name>
    <dbReference type="NCBI Taxonomy" id="580340"/>
    <lineage>
        <taxon>Bacteria</taxon>
        <taxon>Thermotogati</taxon>
        <taxon>Synergistota</taxon>
        <taxon>Synergistia</taxon>
        <taxon>Synergistales</taxon>
        <taxon>Thermovirgaceae</taxon>
        <taxon>Thermovirga</taxon>
    </lineage>
</organism>
<evidence type="ECO:0000313" key="16">
    <source>
        <dbReference type="Proteomes" id="UP000005868"/>
    </source>
</evidence>
<feature type="transmembrane region" description="Helical" evidence="14">
    <location>
        <begin position="122"/>
        <end position="144"/>
    </location>
</feature>
<reference evidence="16" key="1">
    <citation type="submission" date="2011-10" db="EMBL/GenBank/DDBJ databases">
        <title>The complete genome of chromosome of Thermovirga lienii DSM 17291.</title>
        <authorList>
            <consortium name="US DOE Joint Genome Institute (JGI-PGF)"/>
            <person name="Lucas S."/>
            <person name="Copeland A."/>
            <person name="Lapidus A."/>
            <person name="Glavina del Rio T."/>
            <person name="Dalin E."/>
            <person name="Tice H."/>
            <person name="Bruce D."/>
            <person name="Goodwin L."/>
            <person name="Pitluck S."/>
            <person name="Peters L."/>
            <person name="Mikhailova N."/>
            <person name="Saunders E."/>
            <person name="Kyrpides N."/>
            <person name="Mavromatis K."/>
            <person name="Ivanova N."/>
            <person name="Last F.I."/>
            <person name="Brettin T."/>
            <person name="Detter J.C."/>
            <person name="Han C."/>
            <person name="Larimer F."/>
            <person name="Land M."/>
            <person name="Hauser L."/>
            <person name="Markowitz V."/>
            <person name="Cheng J.-F."/>
            <person name="Hugenholtz P."/>
            <person name="Woyke T."/>
            <person name="Wu D."/>
            <person name="Spring S."/>
            <person name="Schroeder M."/>
            <person name="Brambilla E.-M."/>
            <person name="Klenk H.-P."/>
            <person name="Eisen J.A."/>
        </authorList>
    </citation>
    <scope>NUCLEOTIDE SEQUENCE [LARGE SCALE GENOMIC DNA]</scope>
    <source>
        <strain evidence="16">ATCC BAA-1197 / DSM 17291 / Cas60314</strain>
    </source>
</reference>
<feature type="transmembrane region" description="Helical" evidence="14">
    <location>
        <begin position="439"/>
        <end position="459"/>
    </location>
</feature>
<feature type="transmembrane region" description="Helical" evidence="14">
    <location>
        <begin position="6"/>
        <end position="24"/>
    </location>
</feature>
<feature type="transmembrane region" description="Helical" evidence="14">
    <location>
        <begin position="45"/>
        <end position="67"/>
    </location>
</feature>
<feature type="transmembrane region" description="Helical" evidence="14">
    <location>
        <begin position="73"/>
        <end position="94"/>
    </location>
</feature>
<proteinExistence type="inferred from homology"/>
<keyword evidence="16" id="KW-1185">Reference proteome</keyword>
<evidence type="ECO:0000256" key="4">
    <source>
        <dbReference type="ARBA" id="ARBA00022475"/>
    </source>
</evidence>
<keyword evidence="6" id="KW-0769">Symport</keyword>
<keyword evidence="7 14" id="KW-1133">Transmembrane helix</keyword>
<dbReference type="GO" id="GO:0005886">
    <property type="term" value="C:plasma membrane"/>
    <property type="evidence" value="ECO:0007669"/>
    <property type="project" value="UniProtKB-SubCell"/>
</dbReference>
<feature type="transmembrane region" description="Helical" evidence="14">
    <location>
        <begin position="414"/>
        <end position="433"/>
    </location>
</feature>
<dbReference type="Gene3D" id="1.20.1730.10">
    <property type="entry name" value="Sodium/glucose cotransporter"/>
    <property type="match status" value="1"/>
</dbReference>
<comment type="catalytic activity">
    <reaction evidence="12">
        <text>L-proline(in) + Na(+)(in) = L-proline(out) + Na(+)(out)</text>
        <dbReference type="Rhea" id="RHEA:28967"/>
        <dbReference type="ChEBI" id="CHEBI:29101"/>
        <dbReference type="ChEBI" id="CHEBI:60039"/>
    </reaction>
</comment>
<keyword evidence="8" id="KW-0915">Sodium</keyword>
<feature type="transmembrane region" description="Helical" evidence="14">
    <location>
        <begin position="156"/>
        <end position="178"/>
    </location>
</feature>
<keyword evidence="5 14" id="KW-0812">Transmembrane</keyword>
<dbReference type="HOGENOM" id="CLU_018808_15_0_0"/>
<reference evidence="15 16" key="2">
    <citation type="journal article" date="2012" name="Stand. Genomic Sci.">
        <title>Genome sequence of the moderately thermophilic, amino-acid-degrading and sulfur-reducing bacterium Thermovirga lienii type strain (Cas60314(T)).</title>
        <authorList>
            <person name="Goker M."/>
            <person name="Saunders E."/>
            <person name="Lapidus A."/>
            <person name="Nolan M."/>
            <person name="Lucas S."/>
            <person name="Hammon N."/>
            <person name="Deshpande S."/>
            <person name="Cheng J.F."/>
            <person name="Han C."/>
            <person name="Tapia R."/>
            <person name="Goodwin L.A."/>
            <person name="Pitluck S."/>
            <person name="Liolios K."/>
            <person name="Mavromatis K."/>
            <person name="Pagani I."/>
            <person name="Ivanova N."/>
            <person name="Mikhailova N."/>
            <person name="Pati A."/>
            <person name="Chen A."/>
            <person name="Palaniappan K."/>
            <person name="Land M."/>
            <person name="Chang Y.J."/>
            <person name="Jeffries C.D."/>
            <person name="Brambilla E.M."/>
            <person name="Rohde M."/>
            <person name="Spring S."/>
            <person name="Detter J.C."/>
            <person name="Woyke T."/>
            <person name="Bristow J."/>
            <person name="Eisen J.A."/>
            <person name="Markowitz V."/>
            <person name="Hugenholtz P."/>
            <person name="Kyrpides N.C."/>
            <person name="Klenk H.P."/>
        </authorList>
    </citation>
    <scope>NUCLEOTIDE SEQUENCE [LARGE SCALE GENOMIC DNA]</scope>
    <source>
        <strain evidence="16">ATCC BAA-1197 / DSM 17291 / Cas60314</strain>
    </source>
</reference>
<dbReference type="InterPro" id="IPR050277">
    <property type="entry name" value="Sodium:Solute_Symporter"/>
</dbReference>
<accession>G7V6L1</accession>
<dbReference type="KEGG" id="tli:Tlie_1396"/>
<evidence type="ECO:0000256" key="10">
    <source>
        <dbReference type="ARBA" id="ARBA00023136"/>
    </source>
</evidence>
<dbReference type="AlphaFoldDB" id="G7V6L1"/>
<evidence type="ECO:0000256" key="2">
    <source>
        <dbReference type="ARBA" id="ARBA00006434"/>
    </source>
</evidence>
<dbReference type="CDD" id="cd10322">
    <property type="entry name" value="SLC5sbd"/>
    <property type="match status" value="1"/>
</dbReference>
<keyword evidence="11" id="KW-0739">Sodium transport</keyword>
<gene>
    <name evidence="15" type="ordered locus">Tlie_1396</name>
</gene>
<dbReference type="InterPro" id="IPR038377">
    <property type="entry name" value="Na/Glc_symporter_sf"/>
</dbReference>
<evidence type="ECO:0000256" key="12">
    <source>
        <dbReference type="ARBA" id="ARBA00033708"/>
    </source>
</evidence>
<evidence type="ECO:0000256" key="1">
    <source>
        <dbReference type="ARBA" id="ARBA00004651"/>
    </source>
</evidence>
<evidence type="ECO:0000256" key="8">
    <source>
        <dbReference type="ARBA" id="ARBA00023053"/>
    </source>
</evidence>
<comment type="subcellular location">
    <subcellularLocation>
        <location evidence="1">Cell membrane</location>
        <topology evidence="1">Multi-pass membrane protein</topology>
    </subcellularLocation>
</comment>
<dbReference type="PROSITE" id="PS50283">
    <property type="entry name" value="NA_SOLUT_SYMP_3"/>
    <property type="match status" value="1"/>
</dbReference>
<keyword evidence="10 14" id="KW-0472">Membrane</keyword>
<evidence type="ECO:0000313" key="15">
    <source>
        <dbReference type="EMBL" id="AER67124.1"/>
    </source>
</evidence>
<dbReference type="InterPro" id="IPR001734">
    <property type="entry name" value="Na/solute_symporter"/>
</dbReference>
<name>G7V6L1_THELD</name>
<dbReference type="EMBL" id="CP003096">
    <property type="protein sequence ID" value="AER67124.1"/>
    <property type="molecule type" value="Genomic_DNA"/>
</dbReference>
<evidence type="ECO:0000256" key="9">
    <source>
        <dbReference type="ARBA" id="ARBA00023065"/>
    </source>
</evidence>
<protein>
    <submittedName>
        <fullName evidence="15">Na+/solute symporter</fullName>
    </submittedName>
</protein>
<keyword evidence="4" id="KW-1003">Cell membrane</keyword>
<feature type="transmembrane region" description="Helical" evidence="14">
    <location>
        <begin position="309"/>
        <end position="337"/>
    </location>
</feature>
<dbReference type="STRING" id="580340.Tlie_1396"/>
<evidence type="ECO:0000256" key="14">
    <source>
        <dbReference type="SAM" id="Phobius"/>
    </source>
</evidence>
<evidence type="ECO:0000256" key="3">
    <source>
        <dbReference type="ARBA" id="ARBA00022448"/>
    </source>
</evidence>
<sequence length="480" mass="52281">MSASVLIYSILAWFALGAFLSWRAKKKQAESMAEYFIGNRSIGGFLSSMTYSATTYSAFMMVGLVGITYKTGITSLGFELSYLIGTIFLLMIFAPRYWSAGKLYSVVTPSEMFSVRYESPKVGAAAAFLCLIMLIPYASVQLMGTGYLLETLSNGAISFTTATIIIALMSFVFSWWAGIRSVALTDALQASVMLIASAMLAAFVAFVLLPDAGESIKTINPNAMKVTWPFPMFLGLTLPWFFFAVTNPQVVQRLYIPKNKTSIRNMILGFSSFGFIYTLLCVFFGISASKLIPGISVADKAMPRLLSMVPYPLALIVTLSIIAAAVSTMNSIILTLSSMFGRDILKALNPNIPEEKELLLSKILIPIITGVCLLFAQYKLNMIAVLSSMASGGLLMQLPAIWGTFFWRKATAEGAFWSIVIGGLAVGSMYVTGMKPLGLWPPVWGIIISFAVFLALSLFTTPPSNADGFIDSLKEELEKF</sequence>
<dbReference type="Proteomes" id="UP000005868">
    <property type="component" value="Chromosome"/>
</dbReference>
<dbReference type="GO" id="GO:0006814">
    <property type="term" value="P:sodium ion transport"/>
    <property type="evidence" value="ECO:0007669"/>
    <property type="project" value="UniProtKB-KW"/>
</dbReference>
<feature type="transmembrane region" description="Helical" evidence="14">
    <location>
        <begin position="358"/>
        <end position="376"/>
    </location>
</feature>
<dbReference type="eggNOG" id="COG0591">
    <property type="taxonomic scope" value="Bacteria"/>
</dbReference>
<feature type="transmembrane region" description="Helical" evidence="14">
    <location>
        <begin position="267"/>
        <end position="289"/>
    </location>
</feature>
<dbReference type="Pfam" id="PF00474">
    <property type="entry name" value="SSF"/>
    <property type="match status" value="1"/>
</dbReference>
<feature type="transmembrane region" description="Helical" evidence="14">
    <location>
        <begin position="190"/>
        <end position="208"/>
    </location>
</feature>
<keyword evidence="9" id="KW-0406">Ion transport</keyword>
<dbReference type="PANTHER" id="PTHR48086:SF3">
    <property type="entry name" value="SODIUM_PROLINE SYMPORTER"/>
    <property type="match status" value="1"/>
</dbReference>
<evidence type="ECO:0000256" key="7">
    <source>
        <dbReference type="ARBA" id="ARBA00022989"/>
    </source>
</evidence>
<dbReference type="PANTHER" id="PTHR48086">
    <property type="entry name" value="SODIUM/PROLINE SYMPORTER-RELATED"/>
    <property type="match status" value="1"/>
</dbReference>
<evidence type="ECO:0000256" key="11">
    <source>
        <dbReference type="ARBA" id="ARBA00023201"/>
    </source>
</evidence>
<evidence type="ECO:0000256" key="6">
    <source>
        <dbReference type="ARBA" id="ARBA00022847"/>
    </source>
</evidence>
<dbReference type="OrthoDB" id="9810181at2"/>
<dbReference type="GO" id="GO:0015293">
    <property type="term" value="F:symporter activity"/>
    <property type="evidence" value="ECO:0007669"/>
    <property type="project" value="UniProtKB-KW"/>
</dbReference>
<evidence type="ECO:0000256" key="5">
    <source>
        <dbReference type="ARBA" id="ARBA00022692"/>
    </source>
</evidence>
<keyword evidence="3" id="KW-0813">Transport</keyword>
<comment type="similarity">
    <text evidence="2 13">Belongs to the sodium:solute symporter (SSF) (TC 2.A.21) family.</text>
</comment>
<feature type="transmembrane region" description="Helical" evidence="14">
    <location>
        <begin position="228"/>
        <end position="246"/>
    </location>
</feature>
<evidence type="ECO:0000256" key="13">
    <source>
        <dbReference type="RuleBase" id="RU362091"/>
    </source>
</evidence>
<feature type="transmembrane region" description="Helical" evidence="14">
    <location>
        <begin position="382"/>
        <end position="407"/>
    </location>
</feature>